<dbReference type="GeneID" id="107459978"/>
<dbReference type="PANTHER" id="PTHR45786">
    <property type="entry name" value="DNA BINDING PROTEIN-LIKE"/>
    <property type="match status" value="1"/>
</dbReference>
<dbReference type="InterPro" id="IPR025476">
    <property type="entry name" value="Helitron_helicase-like"/>
</dbReference>
<keyword evidence="2" id="KW-1185">Reference proteome</keyword>
<dbReference type="PANTHER" id="PTHR45786:SF80">
    <property type="entry name" value="HELITRON HELICASE-LIKE DOMAIN-CONTAINING PROTEIN"/>
    <property type="match status" value="1"/>
</dbReference>
<reference evidence="2" key="1">
    <citation type="journal article" date="2016" name="Nat. Genet.">
        <title>The genome sequences of Arachis duranensis and Arachis ipaensis, the diploid ancestors of cultivated peanut.</title>
        <authorList>
            <person name="Bertioli D.J."/>
            <person name="Cannon S.B."/>
            <person name="Froenicke L."/>
            <person name="Huang G."/>
            <person name="Farmer A.D."/>
            <person name="Cannon E.K."/>
            <person name="Liu X."/>
            <person name="Gao D."/>
            <person name="Clevenger J."/>
            <person name="Dash S."/>
            <person name="Ren L."/>
            <person name="Moretzsohn M.C."/>
            <person name="Shirasawa K."/>
            <person name="Huang W."/>
            <person name="Vidigal B."/>
            <person name="Abernathy B."/>
            <person name="Chu Y."/>
            <person name="Niederhuth C.E."/>
            <person name="Umale P."/>
            <person name="Araujo A.C."/>
            <person name="Kozik A."/>
            <person name="Kim K.D."/>
            <person name="Burow M.D."/>
            <person name="Varshney R.K."/>
            <person name="Wang X."/>
            <person name="Zhang X."/>
            <person name="Barkley N."/>
            <person name="Guimaraes P.M."/>
            <person name="Isobe S."/>
            <person name="Guo B."/>
            <person name="Liao B."/>
            <person name="Stalker H.T."/>
            <person name="Schmitz R.J."/>
            <person name="Scheffler B.E."/>
            <person name="Leal-Bertioli S.C."/>
            <person name="Xun X."/>
            <person name="Jackson S.A."/>
            <person name="Michelmore R."/>
            <person name="Ozias-Akins P."/>
        </authorList>
    </citation>
    <scope>NUCLEOTIDE SEQUENCE [LARGE SCALE GENOMIC DNA]</scope>
    <source>
        <strain evidence="2">cv. V14167</strain>
    </source>
</reference>
<dbReference type="Pfam" id="PF14214">
    <property type="entry name" value="Helitron_like_N"/>
    <property type="match status" value="1"/>
</dbReference>
<organism evidence="2 3">
    <name type="scientific">Arachis duranensis</name>
    <name type="common">Wild peanut</name>
    <dbReference type="NCBI Taxonomy" id="130453"/>
    <lineage>
        <taxon>Eukaryota</taxon>
        <taxon>Viridiplantae</taxon>
        <taxon>Streptophyta</taxon>
        <taxon>Embryophyta</taxon>
        <taxon>Tracheophyta</taxon>
        <taxon>Spermatophyta</taxon>
        <taxon>Magnoliopsida</taxon>
        <taxon>eudicotyledons</taxon>
        <taxon>Gunneridae</taxon>
        <taxon>Pentapetalae</taxon>
        <taxon>rosids</taxon>
        <taxon>fabids</taxon>
        <taxon>Fabales</taxon>
        <taxon>Fabaceae</taxon>
        <taxon>Papilionoideae</taxon>
        <taxon>50 kb inversion clade</taxon>
        <taxon>dalbergioids sensu lato</taxon>
        <taxon>Dalbergieae</taxon>
        <taxon>Pterocarpus clade</taxon>
        <taxon>Arachis</taxon>
    </lineage>
</organism>
<dbReference type="AlphaFoldDB" id="A0A6P4B8E3"/>
<evidence type="ECO:0000313" key="3">
    <source>
        <dbReference type="RefSeq" id="XP_015933781.2"/>
    </source>
</evidence>
<evidence type="ECO:0000259" key="1">
    <source>
        <dbReference type="Pfam" id="PF14214"/>
    </source>
</evidence>
<feature type="domain" description="Helitron helicase-like" evidence="1">
    <location>
        <begin position="78"/>
        <end position="239"/>
    </location>
</feature>
<dbReference type="KEGG" id="adu:107459978"/>
<accession>A0A6P4B8E3</accession>
<evidence type="ECO:0000313" key="2">
    <source>
        <dbReference type="Proteomes" id="UP000515211"/>
    </source>
</evidence>
<protein>
    <submittedName>
        <fullName evidence="3">Uncharacterized protein LOC107459978</fullName>
    </submittedName>
</protein>
<reference evidence="3" key="2">
    <citation type="submission" date="2025-08" db="UniProtKB">
        <authorList>
            <consortium name="RefSeq"/>
        </authorList>
    </citation>
    <scope>IDENTIFICATION</scope>
    <source>
        <tissue evidence="3">Whole plant</tissue>
    </source>
</reference>
<sequence>MRPCFLQLYIYDTDHELQNRMLENTQLHETLIFKLQKLLHRYNPFLHMFRQLAQRSDVAAIIVGDDVETIIHGRDIKIRPNDHSTVLQAGSLLQQYVVDNYVKIEGAELYQGLQYALHTGETNAENVGRKRTKLPSSFIGSRRDMTQRYEDGMEIVLKKGKPDIFLTMTCNPSWTEITSKLNHVQTPQYRPDLTTRIFRAKFKQLKEDVITKGVLGKVKSYIYVTKFQKRGLPHVHMLLILENNDKLIDPEHYDSLVRAEIPSKEVEPHLHDAVLKHMIHGPCRTLDQSSPCMKKGQCKCNYPKEFAAETRRGDDSYPQYKRQFDTPVPINQNVTVDNRWVVSYNPWLLLKYDCHINVEICSSIKSIK</sequence>
<dbReference type="Proteomes" id="UP000515211">
    <property type="component" value="Chromosome 8"/>
</dbReference>
<name>A0A6P4B8E3_ARADU</name>
<gene>
    <name evidence="3" type="primary">LOC107459978</name>
</gene>
<proteinExistence type="predicted"/>
<dbReference type="RefSeq" id="XP_015933781.2">
    <property type="nucleotide sequence ID" value="XM_016078295.2"/>
</dbReference>